<dbReference type="EMBL" id="JACXVP010000007">
    <property type="protein sequence ID" value="KAG5595639.1"/>
    <property type="molecule type" value="Genomic_DNA"/>
</dbReference>
<keyword evidence="2" id="KW-1185">Reference proteome</keyword>
<accession>A0A9J5Y6W6</accession>
<reference evidence="1 2" key="1">
    <citation type="submission" date="2020-09" db="EMBL/GenBank/DDBJ databases">
        <title>De no assembly of potato wild relative species, Solanum commersonii.</title>
        <authorList>
            <person name="Cho K."/>
        </authorList>
    </citation>
    <scope>NUCLEOTIDE SEQUENCE [LARGE SCALE GENOMIC DNA]</scope>
    <source>
        <strain evidence="1">LZ3.2</strain>
        <tissue evidence="1">Leaf</tissue>
    </source>
</reference>
<proteinExistence type="predicted"/>
<sequence>CSKICAVKNHSTQLVKIADTLGDPSFGLSVASLNFSAMRQLLLFIADLTFSLRAQYTRKFDGI</sequence>
<name>A0A9J5Y6W6_SOLCO</name>
<dbReference type="AlphaFoldDB" id="A0A9J5Y6W6"/>
<protein>
    <submittedName>
        <fullName evidence="1">Uncharacterized protein</fullName>
    </submittedName>
</protein>
<gene>
    <name evidence="1" type="ORF">H5410_036871</name>
</gene>
<comment type="caution">
    <text evidence="1">The sequence shown here is derived from an EMBL/GenBank/DDBJ whole genome shotgun (WGS) entry which is preliminary data.</text>
</comment>
<organism evidence="1 2">
    <name type="scientific">Solanum commersonii</name>
    <name type="common">Commerson's wild potato</name>
    <name type="synonym">Commerson's nightshade</name>
    <dbReference type="NCBI Taxonomy" id="4109"/>
    <lineage>
        <taxon>Eukaryota</taxon>
        <taxon>Viridiplantae</taxon>
        <taxon>Streptophyta</taxon>
        <taxon>Embryophyta</taxon>
        <taxon>Tracheophyta</taxon>
        <taxon>Spermatophyta</taxon>
        <taxon>Magnoliopsida</taxon>
        <taxon>eudicotyledons</taxon>
        <taxon>Gunneridae</taxon>
        <taxon>Pentapetalae</taxon>
        <taxon>asterids</taxon>
        <taxon>lamiids</taxon>
        <taxon>Solanales</taxon>
        <taxon>Solanaceae</taxon>
        <taxon>Solanoideae</taxon>
        <taxon>Solaneae</taxon>
        <taxon>Solanum</taxon>
    </lineage>
</organism>
<evidence type="ECO:0000313" key="1">
    <source>
        <dbReference type="EMBL" id="KAG5595639.1"/>
    </source>
</evidence>
<dbReference type="Proteomes" id="UP000824120">
    <property type="component" value="Chromosome 7"/>
</dbReference>
<feature type="non-terminal residue" evidence="1">
    <location>
        <position position="63"/>
    </location>
</feature>
<evidence type="ECO:0000313" key="2">
    <source>
        <dbReference type="Proteomes" id="UP000824120"/>
    </source>
</evidence>